<feature type="domain" description="Poly-beta-hydroxybutyrate polymerase N-terminal" evidence="3">
    <location>
        <begin position="62"/>
        <end position="231"/>
    </location>
</feature>
<reference evidence="4 5" key="1">
    <citation type="submission" date="2020-08" db="EMBL/GenBank/DDBJ databases">
        <title>Genomic Encyclopedia of Type Strains, Phase IV (KMG-IV): sequencing the most valuable type-strain genomes for metagenomic binning, comparative biology and taxonomic classification.</title>
        <authorList>
            <person name="Goeker M."/>
        </authorList>
    </citation>
    <scope>NUCLEOTIDE SEQUENCE [LARGE SCALE GENOMIC DNA]</scope>
    <source>
        <strain evidence="4 5">DSM 25701</strain>
    </source>
</reference>
<dbReference type="PANTHER" id="PTHR36837:SF5">
    <property type="entry name" value="POLY-3-HYDROXYBUTYRATE SYNTHASE"/>
    <property type="match status" value="1"/>
</dbReference>
<dbReference type="Gene3D" id="3.40.50.1820">
    <property type="entry name" value="alpha/beta hydrolase"/>
    <property type="match status" value="1"/>
</dbReference>
<dbReference type="InterPro" id="IPR010941">
    <property type="entry name" value="PhaC_N"/>
</dbReference>
<dbReference type="GO" id="GO:0016746">
    <property type="term" value="F:acyltransferase activity"/>
    <property type="evidence" value="ECO:0007669"/>
    <property type="project" value="UniProtKB-KW"/>
</dbReference>
<dbReference type="InterPro" id="IPR051321">
    <property type="entry name" value="PHA/PHB_synthase"/>
</dbReference>
<gene>
    <name evidence="4" type="ORF">HNQ57_002136</name>
</gene>
<dbReference type="EC" id="2.3.1.-" evidence="4"/>
<dbReference type="InterPro" id="IPR029058">
    <property type="entry name" value="AB_hydrolase_fold"/>
</dbReference>
<dbReference type="GO" id="GO:0042619">
    <property type="term" value="P:poly-hydroxybutyrate biosynthetic process"/>
    <property type="evidence" value="ECO:0007669"/>
    <property type="project" value="InterPro"/>
</dbReference>
<dbReference type="Pfam" id="PF07167">
    <property type="entry name" value="PhaC_N"/>
    <property type="match status" value="1"/>
</dbReference>
<evidence type="ECO:0000256" key="1">
    <source>
        <dbReference type="ARBA" id="ARBA00022679"/>
    </source>
</evidence>
<keyword evidence="5" id="KW-1185">Reference proteome</keyword>
<dbReference type="RefSeq" id="WP_184462778.1">
    <property type="nucleotide sequence ID" value="NZ_JACHHW010000005.1"/>
</dbReference>
<accession>A0A840R5L9</accession>
<dbReference type="SUPFAM" id="SSF53474">
    <property type="entry name" value="alpha/beta-Hydrolases"/>
    <property type="match status" value="1"/>
</dbReference>
<proteinExistence type="predicted"/>
<dbReference type="Proteomes" id="UP000536640">
    <property type="component" value="Unassembled WGS sequence"/>
</dbReference>
<organism evidence="4 5">
    <name type="scientific">Zhongshania antarctica</name>
    <dbReference type="NCBI Taxonomy" id="641702"/>
    <lineage>
        <taxon>Bacteria</taxon>
        <taxon>Pseudomonadati</taxon>
        <taxon>Pseudomonadota</taxon>
        <taxon>Gammaproteobacteria</taxon>
        <taxon>Cellvibrionales</taxon>
        <taxon>Spongiibacteraceae</taxon>
        <taxon>Zhongshania</taxon>
    </lineage>
</organism>
<name>A0A840R5L9_9GAMM</name>
<evidence type="ECO:0000259" key="3">
    <source>
        <dbReference type="Pfam" id="PF07167"/>
    </source>
</evidence>
<dbReference type="PANTHER" id="PTHR36837">
    <property type="entry name" value="POLY(3-HYDROXYALKANOATE) POLYMERASE SUBUNIT PHAC"/>
    <property type="match status" value="1"/>
</dbReference>
<dbReference type="AlphaFoldDB" id="A0A840R5L9"/>
<protein>
    <submittedName>
        <fullName evidence="4">Polyhydroxyalkanoate synthase</fullName>
        <ecNumber evidence="4">2.3.1.-</ecNumber>
    </submittedName>
</protein>
<evidence type="ECO:0000313" key="5">
    <source>
        <dbReference type="Proteomes" id="UP000536640"/>
    </source>
</evidence>
<evidence type="ECO:0000313" key="4">
    <source>
        <dbReference type="EMBL" id="MBB5187858.1"/>
    </source>
</evidence>
<comment type="caution">
    <text evidence="4">The sequence shown here is derived from an EMBL/GenBank/DDBJ whole genome shotgun (WGS) entry which is preliminary data.</text>
</comment>
<keyword evidence="1 4" id="KW-0808">Transferase</keyword>
<evidence type="ECO:0000256" key="2">
    <source>
        <dbReference type="ARBA" id="ARBA00023315"/>
    </source>
</evidence>
<dbReference type="EMBL" id="JACHHW010000005">
    <property type="protein sequence ID" value="MBB5187858.1"/>
    <property type="molecule type" value="Genomic_DNA"/>
</dbReference>
<keyword evidence="2 4" id="KW-0012">Acyltransferase</keyword>
<sequence>MNDKHKLDASQTDSDPTKAAAQNISGLISHYLNFKMLRKQGVQLAKEEFKILKGESELQFGRDPRFSDESWNNNKVFNRLGQSYLAFCQAVDGLLENETGNWLDQERVKFTAELVKATLSPSNLILSNPAALKHAKNTRGKSLVRGIRNFVGDLKHNGGIPSSVDRSAYEVGGNLARSKGAVIYRNEHLEIIQYQAQTSQVYRIPVLMMTPQINRYYFLDLAPGRSMVEYMLSQGYQVFMVSWRNPTAKNSDWNLGNYCQALSCAIDAVAQVCGVKQVNTFGFCAGGITMSALLSYLQSKGEAHKINAISYAVTLLDFSKPAMIGIFRAHTLLSAAKMLSRKKGVLDGKVLSNMFSLLRPNDLVFNYWVNNYLMGNPPPNFDILAWNADSTNLPAGLHEDFLSILESNALVRGGAFSVLDTPLDMATITQDAFVLGAVNDHLTPWTGCYQTTQLLGGNCEFILSSAGHIAALVNPPSNPKSQYWTGPTPGADAEAWRAAASANKGSWWEAWAKWASSRSGDKRRAKTCLGSKKYPALDAAPGKYVFE</sequence>